<comment type="caution">
    <text evidence="1">The sequence shown here is derived from an EMBL/GenBank/DDBJ whole genome shotgun (WGS) entry which is preliminary data.</text>
</comment>
<dbReference type="PROSITE" id="PS51257">
    <property type="entry name" value="PROKAR_LIPOPROTEIN"/>
    <property type="match status" value="1"/>
</dbReference>
<proteinExistence type="predicted"/>
<name>A0A084JZN4_NONUL</name>
<dbReference type="Pfam" id="PF13162">
    <property type="entry name" value="DUF3997"/>
    <property type="match status" value="1"/>
</dbReference>
<protein>
    <recommendedName>
        <fullName evidence="3">Lipoprotein</fullName>
    </recommendedName>
</protein>
<dbReference type="Proteomes" id="UP000028531">
    <property type="component" value="Unassembled WGS sequence"/>
</dbReference>
<sequence length="141" mass="16685">MLFFKIVKKNFMRLFYLFLISVPYTTLSCTSDYTKDLGDGYFYRNEGGKIKDILCEKKEGVEVPAEILSYNYNNDLIIAKQKPKLPQDAMYSKNYLYNINQTNTYYWILYKKENVLFGPLDSLEYEGLRSKFKIPSNFQLP</sequence>
<dbReference type="InterPro" id="IPR025059">
    <property type="entry name" value="DUF3997"/>
</dbReference>
<reference evidence="1 2" key="1">
    <citation type="submission" date="2014-07" db="EMBL/GenBank/DDBJ databases">
        <title>Draft genome sequence of Nonlabens ulvanivorans, an ulvan degrading bacterium.</title>
        <authorList>
            <person name="Kopel M."/>
            <person name="Helbert W."/>
            <person name="Henrissat B."/>
            <person name="Doniger T."/>
            <person name="Banin E."/>
        </authorList>
    </citation>
    <scope>NUCLEOTIDE SEQUENCE [LARGE SCALE GENOMIC DNA]</scope>
    <source>
        <strain evidence="1 2">PLR</strain>
    </source>
</reference>
<accession>A0A084JZN4</accession>
<dbReference type="EMBL" id="JPJI01000012">
    <property type="protein sequence ID" value="KEZ94418.1"/>
    <property type="molecule type" value="Genomic_DNA"/>
</dbReference>
<dbReference type="AlphaFoldDB" id="A0A084JZN4"/>
<evidence type="ECO:0000313" key="2">
    <source>
        <dbReference type="Proteomes" id="UP000028531"/>
    </source>
</evidence>
<organism evidence="1 2">
    <name type="scientific">Nonlabens ulvanivorans</name>
    <name type="common">Persicivirga ulvanivorans</name>
    <dbReference type="NCBI Taxonomy" id="906888"/>
    <lineage>
        <taxon>Bacteria</taxon>
        <taxon>Pseudomonadati</taxon>
        <taxon>Bacteroidota</taxon>
        <taxon>Flavobacteriia</taxon>
        <taxon>Flavobacteriales</taxon>
        <taxon>Flavobacteriaceae</taxon>
        <taxon>Nonlabens</taxon>
    </lineage>
</organism>
<evidence type="ECO:0000313" key="1">
    <source>
        <dbReference type="EMBL" id="KEZ94418.1"/>
    </source>
</evidence>
<gene>
    <name evidence="1" type="ORF">IL45_02020</name>
</gene>
<evidence type="ECO:0008006" key="3">
    <source>
        <dbReference type="Google" id="ProtNLM"/>
    </source>
</evidence>